<organism evidence="2 3">
    <name type="scientific">Acetobacter sicerae</name>
    <dbReference type="NCBI Taxonomy" id="85325"/>
    <lineage>
        <taxon>Bacteria</taxon>
        <taxon>Pseudomonadati</taxon>
        <taxon>Pseudomonadota</taxon>
        <taxon>Alphaproteobacteria</taxon>
        <taxon>Acetobacterales</taxon>
        <taxon>Acetobacteraceae</taxon>
        <taxon>Acetobacter</taxon>
    </lineage>
</organism>
<reference evidence="2 3" key="1">
    <citation type="submission" date="2021-12" db="EMBL/GenBank/DDBJ databases">
        <title>Genome sequence of Acetobacter sicerae DmPark20a_162.</title>
        <authorList>
            <person name="Chaston J.M."/>
        </authorList>
    </citation>
    <scope>NUCLEOTIDE SEQUENCE [LARGE SCALE GENOMIC DNA]</scope>
    <source>
        <strain evidence="2 3">DmPark20a_162</strain>
    </source>
</reference>
<dbReference type="RefSeq" id="WP_187668597.1">
    <property type="nucleotide sequence ID" value="NZ_JAJSOJ010000024.1"/>
</dbReference>
<name>A0ABS8VXT3_9PROT</name>
<proteinExistence type="predicted"/>
<sequence length="76" mass="8259">MELELEDLETAFAEDVPEAETPPEEPASSLRRNRSRFEHHPGYGLDIAGPTQQGRLSLTRVGDTENFSAGVTGCAT</sequence>
<comment type="caution">
    <text evidence="2">The sequence shown here is derived from an EMBL/GenBank/DDBJ whole genome shotgun (WGS) entry which is preliminary data.</text>
</comment>
<dbReference type="Proteomes" id="UP001521074">
    <property type="component" value="Unassembled WGS sequence"/>
</dbReference>
<dbReference type="EMBL" id="JAJSOJ010000024">
    <property type="protein sequence ID" value="MCE0743884.1"/>
    <property type="molecule type" value="Genomic_DNA"/>
</dbReference>
<evidence type="ECO:0000313" key="2">
    <source>
        <dbReference type="EMBL" id="MCE0743884.1"/>
    </source>
</evidence>
<keyword evidence="3" id="KW-1185">Reference proteome</keyword>
<gene>
    <name evidence="2" type="ORF">LWC05_08280</name>
</gene>
<protein>
    <submittedName>
        <fullName evidence="2">Uncharacterized protein</fullName>
    </submittedName>
</protein>
<accession>A0ABS8VXT3</accession>
<feature type="region of interest" description="Disordered" evidence="1">
    <location>
        <begin position="1"/>
        <end position="50"/>
    </location>
</feature>
<evidence type="ECO:0000313" key="3">
    <source>
        <dbReference type="Proteomes" id="UP001521074"/>
    </source>
</evidence>
<evidence type="ECO:0000256" key="1">
    <source>
        <dbReference type="SAM" id="MobiDB-lite"/>
    </source>
</evidence>